<dbReference type="Pfam" id="PF13328">
    <property type="entry name" value="HD_4"/>
    <property type="match status" value="1"/>
</dbReference>
<name>A0ABS6JMZ9_9BACI</name>
<dbReference type="EMBL" id="JAHQCR010000007">
    <property type="protein sequence ID" value="MBU9719938.1"/>
    <property type="molecule type" value="Genomic_DNA"/>
</dbReference>
<keyword evidence="2" id="KW-1185">Reference proteome</keyword>
<accession>A0ABS6JMZ9</accession>
<reference evidence="1 2" key="1">
    <citation type="submission" date="2021-06" db="EMBL/GenBank/DDBJ databases">
        <title>Bacillus sp. RD4P76, an endophyte from a halophyte.</title>
        <authorList>
            <person name="Sun J.-Q."/>
        </authorList>
    </citation>
    <scope>NUCLEOTIDE SEQUENCE [LARGE SCALE GENOMIC DNA]</scope>
    <source>
        <strain evidence="1 2">JCM 17098</strain>
    </source>
</reference>
<dbReference type="RefSeq" id="WP_088075227.1">
    <property type="nucleotide sequence ID" value="NZ_JAHQCR010000007.1"/>
</dbReference>
<organism evidence="1 2">
    <name type="scientific">Evansella alkalicola</name>
    <dbReference type="NCBI Taxonomy" id="745819"/>
    <lineage>
        <taxon>Bacteria</taxon>
        <taxon>Bacillati</taxon>
        <taxon>Bacillota</taxon>
        <taxon>Bacilli</taxon>
        <taxon>Bacillales</taxon>
        <taxon>Bacillaceae</taxon>
        <taxon>Evansella</taxon>
    </lineage>
</organism>
<dbReference type="PANTHER" id="PTHR46246">
    <property type="entry name" value="GUANOSINE-3',5'-BIS(DIPHOSPHATE) 3'-PYROPHOSPHOHYDROLASE MESH1"/>
    <property type="match status" value="1"/>
</dbReference>
<dbReference type="SUPFAM" id="SSF109604">
    <property type="entry name" value="HD-domain/PDEase-like"/>
    <property type="match status" value="1"/>
</dbReference>
<evidence type="ECO:0000313" key="1">
    <source>
        <dbReference type="EMBL" id="MBU9719938.1"/>
    </source>
</evidence>
<comment type="caution">
    <text evidence="1">The sequence shown here is derived from an EMBL/GenBank/DDBJ whole genome shotgun (WGS) entry which is preliminary data.</text>
</comment>
<proteinExistence type="predicted"/>
<dbReference type="InterPro" id="IPR052194">
    <property type="entry name" value="MESH1"/>
</dbReference>
<sequence length="194" mass="22351">MNFLRIHEAVLFAAKVHDGQMRKADPVPFVTHPFTAALYIQPALVREGFTPKEQENIVIAIILHDVWEDTDTTLSEIEERFGQRIMTLVEGASEADKSKSWLDRKTATIEKVTEAPLSLRYVILADKLHNVTSLLDTKMKYGEKIWDSFKANKESQFWYYSSMYKALVEGLHPVPPLFLELKYQIETVFSESIQ</sequence>
<dbReference type="Proteomes" id="UP000790580">
    <property type="component" value="Unassembled WGS sequence"/>
</dbReference>
<evidence type="ECO:0000313" key="2">
    <source>
        <dbReference type="Proteomes" id="UP000790580"/>
    </source>
</evidence>
<dbReference type="Gene3D" id="1.10.3210.10">
    <property type="entry name" value="Hypothetical protein af1432"/>
    <property type="match status" value="1"/>
</dbReference>
<dbReference type="PANTHER" id="PTHR46246:SF1">
    <property type="entry name" value="GUANOSINE-3',5'-BIS(DIPHOSPHATE) 3'-PYROPHOSPHOHYDROLASE MESH1"/>
    <property type="match status" value="1"/>
</dbReference>
<gene>
    <name evidence="1" type="ORF">KS407_00610</name>
</gene>
<protein>
    <submittedName>
        <fullName evidence="1">HD domain-containing protein</fullName>
    </submittedName>
</protein>